<dbReference type="PANTHER" id="PTHR39181">
    <property type="entry name" value="TYROSINE-PROTEIN PHOSPHATASE YWQE"/>
    <property type="match status" value="1"/>
</dbReference>
<keyword evidence="6" id="KW-1185">Reference proteome</keyword>
<accession>A0A4U0NYT1</accession>
<comment type="catalytic activity">
    <reaction evidence="4">
        <text>O-phospho-L-tyrosyl-[protein] + H2O = L-tyrosyl-[protein] + phosphate</text>
        <dbReference type="Rhea" id="RHEA:10684"/>
        <dbReference type="Rhea" id="RHEA-COMP:10136"/>
        <dbReference type="Rhea" id="RHEA-COMP:20101"/>
        <dbReference type="ChEBI" id="CHEBI:15377"/>
        <dbReference type="ChEBI" id="CHEBI:43474"/>
        <dbReference type="ChEBI" id="CHEBI:46858"/>
        <dbReference type="ChEBI" id="CHEBI:61978"/>
        <dbReference type="EC" id="3.1.3.48"/>
    </reaction>
</comment>
<dbReference type="Gene3D" id="3.20.20.140">
    <property type="entry name" value="Metal-dependent hydrolases"/>
    <property type="match status" value="1"/>
</dbReference>
<evidence type="ECO:0000256" key="1">
    <source>
        <dbReference type="ARBA" id="ARBA00005750"/>
    </source>
</evidence>
<dbReference type="Pfam" id="PF19567">
    <property type="entry name" value="CpsB_CapC"/>
    <property type="match status" value="1"/>
</dbReference>
<dbReference type="InterPro" id="IPR016667">
    <property type="entry name" value="Caps_polysacc_synth_CpsB/CapC"/>
</dbReference>
<dbReference type="AlphaFoldDB" id="A0A4U0NYT1"/>
<name>A0A4U0NYT1_9SPHI</name>
<keyword evidence="3" id="KW-0378">Hydrolase</keyword>
<dbReference type="SUPFAM" id="SSF89550">
    <property type="entry name" value="PHP domain-like"/>
    <property type="match status" value="1"/>
</dbReference>
<dbReference type="EC" id="3.1.3.48" evidence="2"/>
<evidence type="ECO:0000313" key="6">
    <source>
        <dbReference type="Proteomes" id="UP000306808"/>
    </source>
</evidence>
<dbReference type="GO" id="GO:0004725">
    <property type="term" value="F:protein tyrosine phosphatase activity"/>
    <property type="evidence" value="ECO:0007669"/>
    <property type="project" value="UniProtKB-EC"/>
</dbReference>
<gene>
    <name evidence="5" type="ORF">FAZ15_13315</name>
</gene>
<dbReference type="GO" id="GO:0030145">
    <property type="term" value="F:manganese ion binding"/>
    <property type="evidence" value="ECO:0007669"/>
    <property type="project" value="InterPro"/>
</dbReference>
<dbReference type="PANTHER" id="PTHR39181:SF1">
    <property type="entry name" value="TYROSINE-PROTEIN PHOSPHATASE YWQE"/>
    <property type="match status" value="1"/>
</dbReference>
<dbReference type="OrthoDB" id="9788539at2"/>
<dbReference type="RefSeq" id="WP_136901811.1">
    <property type="nucleotide sequence ID" value="NZ_SUME01000005.1"/>
</dbReference>
<dbReference type="PIRSF" id="PIRSF016557">
    <property type="entry name" value="Caps_synth_CpsB"/>
    <property type="match status" value="1"/>
</dbReference>
<proteinExistence type="inferred from homology"/>
<dbReference type="EMBL" id="SUME01000005">
    <property type="protein sequence ID" value="TJZ59870.1"/>
    <property type="molecule type" value="Genomic_DNA"/>
</dbReference>
<evidence type="ECO:0000256" key="4">
    <source>
        <dbReference type="ARBA" id="ARBA00051722"/>
    </source>
</evidence>
<protein>
    <recommendedName>
        <fullName evidence="2">protein-tyrosine-phosphatase</fullName>
        <ecNumber evidence="2">3.1.3.48</ecNumber>
    </recommendedName>
</protein>
<dbReference type="InterPro" id="IPR016195">
    <property type="entry name" value="Pol/histidinol_Pase-like"/>
</dbReference>
<evidence type="ECO:0000256" key="3">
    <source>
        <dbReference type="ARBA" id="ARBA00022801"/>
    </source>
</evidence>
<comment type="caution">
    <text evidence="5">The sequence shown here is derived from an EMBL/GenBank/DDBJ whole genome shotgun (WGS) entry which is preliminary data.</text>
</comment>
<evidence type="ECO:0000256" key="2">
    <source>
        <dbReference type="ARBA" id="ARBA00013064"/>
    </source>
</evidence>
<dbReference type="Proteomes" id="UP000306808">
    <property type="component" value="Unassembled WGS sequence"/>
</dbReference>
<reference evidence="5 6" key="1">
    <citation type="submission" date="2019-04" db="EMBL/GenBank/DDBJ databases">
        <title>Sphingobacterium olei sp. nov., isolated from oil-contaminated soil.</title>
        <authorList>
            <person name="Liu B."/>
        </authorList>
    </citation>
    <scope>NUCLEOTIDE SEQUENCE [LARGE SCALE GENOMIC DNA]</scope>
    <source>
        <strain evidence="5 6">HAL-9</strain>
    </source>
</reference>
<evidence type="ECO:0000313" key="5">
    <source>
        <dbReference type="EMBL" id="TJZ59870.1"/>
    </source>
</evidence>
<sequence length="248" mass="28780">MLSIFNRKRKYKDLSWIGVDMHSQVLPGLDDGAASVEDSLSLLTQMQQLGIEQFYGTPHVFKRLYPNDVDSITKSYRTVVDALGCRNIQLRYAAKYRADQDFETLLTQKYQPLLCLPGRHVLIDMPYTEESRNIDHVILSLQSMSYTPILAHPERYVFYHDAPQRIKRYKDRGCLLQINLLSMYGHYGPREQKVAAYLLSHGLVDLVGTDVRQERHIEALERFVRKQDLSGFFKNSFLQNRALFSITS</sequence>
<organism evidence="5 6">
    <name type="scientific">Sphingobacterium olei</name>
    <dbReference type="NCBI Taxonomy" id="2571155"/>
    <lineage>
        <taxon>Bacteria</taxon>
        <taxon>Pseudomonadati</taxon>
        <taxon>Bacteroidota</taxon>
        <taxon>Sphingobacteriia</taxon>
        <taxon>Sphingobacteriales</taxon>
        <taxon>Sphingobacteriaceae</taxon>
        <taxon>Sphingobacterium</taxon>
    </lineage>
</organism>
<comment type="similarity">
    <text evidence="1">Belongs to the metallo-dependent hydrolases superfamily. CpsB/CapC family.</text>
</comment>